<evidence type="ECO:0000313" key="3">
    <source>
        <dbReference type="Proteomes" id="UP000533598"/>
    </source>
</evidence>
<reference evidence="2 3" key="1">
    <citation type="submission" date="2020-08" db="EMBL/GenBank/DDBJ databases">
        <title>Sequencing the genomes of 1000 actinobacteria strains.</title>
        <authorList>
            <person name="Klenk H.-P."/>
        </authorList>
    </citation>
    <scope>NUCLEOTIDE SEQUENCE [LARGE SCALE GENOMIC DNA]</scope>
    <source>
        <strain evidence="2 3">DSM 44230</strain>
    </source>
</reference>
<dbReference type="Gene3D" id="3.40.50.2000">
    <property type="entry name" value="Glycogen Phosphorylase B"/>
    <property type="match status" value="2"/>
</dbReference>
<name>A0A7W7CCL9_9PSEU</name>
<dbReference type="Pfam" id="PF06722">
    <property type="entry name" value="EryCIII-like_C"/>
    <property type="match status" value="1"/>
</dbReference>
<evidence type="ECO:0000313" key="2">
    <source>
        <dbReference type="EMBL" id="MBB4677418.1"/>
    </source>
</evidence>
<sequence>MRVAVVSGGEPGHVFPAIALCLRLIEAGEQPTLFTVGPWVAAAIEAGIPVPRLTGLPLADAGGREDLGRWQHERAAAMATALVPWIARARPDLVVCDVLAPGGGLAAELLGVPWVKLSPHPLYEPSRGLPPVGSGLAVGTGIAGRVRDSLLRAATGRSVRLGVRQRARARVGLGLAARDPGPVARMIATLPALEVARPDWPGNARVVGPLLWEPTRAVLAPPPGDAPLVLVSASTAAAGAVGVAEATLEALGGMGVRAVVCTFGAPPAGLPSWARAGLGRQDVLLRQASVVVGGGGHGVLAKALLAGVPMVVVPGGGDQWELANRAARQGSAVIVRPPGAETLRAAVSRVLGEPGFAAAAARAACLDGVWDPVRVCREAVTGALA</sequence>
<dbReference type="InterPro" id="IPR010610">
    <property type="entry name" value="EryCIII-like_C"/>
</dbReference>
<dbReference type="PANTHER" id="PTHR48050:SF13">
    <property type="entry name" value="STEROL 3-BETA-GLUCOSYLTRANSFERASE UGT80A2"/>
    <property type="match status" value="1"/>
</dbReference>
<dbReference type="AlphaFoldDB" id="A0A7W7CCL9"/>
<evidence type="ECO:0000259" key="1">
    <source>
        <dbReference type="Pfam" id="PF06722"/>
    </source>
</evidence>
<gene>
    <name evidence="2" type="ORF">HNR67_003536</name>
</gene>
<dbReference type="SUPFAM" id="SSF53756">
    <property type="entry name" value="UDP-Glycosyltransferase/glycogen phosphorylase"/>
    <property type="match status" value="1"/>
</dbReference>
<comment type="caution">
    <text evidence="2">The sequence shown here is derived from an EMBL/GenBank/DDBJ whole genome shotgun (WGS) entry which is preliminary data.</text>
</comment>
<keyword evidence="3" id="KW-1185">Reference proteome</keyword>
<protein>
    <submittedName>
        <fullName evidence="2">UDP:flavonoid glycosyltransferase YjiC (YdhE family)</fullName>
    </submittedName>
</protein>
<keyword evidence="2" id="KW-0808">Transferase</keyword>
<dbReference type="EMBL" id="JACHMH010000001">
    <property type="protein sequence ID" value="MBB4677418.1"/>
    <property type="molecule type" value="Genomic_DNA"/>
</dbReference>
<accession>A0A7W7CCL9</accession>
<dbReference type="InterPro" id="IPR050426">
    <property type="entry name" value="Glycosyltransferase_28"/>
</dbReference>
<feature type="domain" description="Erythromycin biosynthesis protein CIII-like C-terminal" evidence="1">
    <location>
        <begin position="283"/>
        <end position="363"/>
    </location>
</feature>
<proteinExistence type="predicted"/>
<dbReference type="Proteomes" id="UP000533598">
    <property type="component" value="Unassembled WGS sequence"/>
</dbReference>
<dbReference type="RefSeq" id="WP_185003372.1">
    <property type="nucleotide sequence ID" value="NZ_BAAAUI010000035.1"/>
</dbReference>
<dbReference type="PANTHER" id="PTHR48050">
    <property type="entry name" value="STEROL 3-BETA-GLUCOSYLTRANSFERASE"/>
    <property type="match status" value="1"/>
</dbReference>
<dbReference type="GO" id="GO:0016757">
    <property type="term" value="F:glycosyltransferase activity"/>
    <property type="evidence" value="ECO:0007669"/>
    <property type="project" value="UniProtKB-ARBA"/>
</dbReference>
<organism evidence="2 3">
    <name type="scientific">Crossiella cryophila</name>
    <dbReference type="NCBI Taxonomy" id="43355"/>
    <lineage>
        <taxon>Bacteria</taxon>
        <taxon>Bacillati</taxon>
        <taxon>Actinomycetota</taxon>
        <taxon>Actinomycetes</taxon>
        <taxon>Pseudonocardiales</taxon>
        <taxon>Pseudonocardiaceae</taxon>
        <taxon>Crossiella</taxon>
    </lineage>
</organism>